<feature type="non-terminal residue" evidence="3">
    <location>
        <position position="80"/>
    </location>
</feature>
<feature type="transmembrane region" description="Helical" evidence="2">
    <location>
        <begin position="36"/>
        <end position="55"/>
    </location>
</feature>
<proteinExistence type="predicted"/>
<accession>A0A392NUE6</accession>
<dbReference type="GO" id="GO:0016020">
    <property type="term" value="C:membrane"/>
    <property type="evidence" value="ECO:0007669"/>
    <property type="project" value="UniProtKB-SubCell"/>
</dbReference>
<dbReference type="PANTHER" id="PTHR45651:SF50">
    <property type="entry name" value="CYCLIC NUCLEOTIDE-GATED ION CHANNEL 2"/>
    <property type="match status" value="1"/>
</dbReference>
<keyword evidence="1" id="KW-0407">Ion channel</keyword>
<evidence type="ECO:0000256" key="1">
    <source>
        <dbReference type="ARBA" id="ARBA00023303"/>
    </source>
</evidence>
<name>A0A392NUE6_9FABA</name>
<comment type="caution">
    <text evidence="3">The sequence shown here is derived from an EMBL/GenBank/DDBJ whole genome shotgun (WGS) entry which is preliminary data.</text>
</comment>
<dbReference type="AlphaFoldDB" id="A0A392NUE6"/>
<organism evidence="3 4">
    <name type="scientific">Trifolium medium</name>
    <dbReference type="NCBI Taxonomy" id="97028"/>
    <lineage>
        <taxon>Eukaryota</taxon>
        <taxon>Viridiplantae</taxon>
        <taxon>Streptophyta</taxon>
        <taxon>Embryophyta</taxon>
        <taxon>Tracheophyta</taxon>
        <taxon>Spermatophyta</taxon>
        <taxon>Magnoliopsida</taxon>
        <taxon>eudicotyledons</taxon>
        <taxon>Gunneridae</taxon>
        <taxon>Pentapetalae</taxon>
        <taxon>rosids</taxon>
        <taxon>fabids</taxon>
        <taxon>Fabales</taxon>
        <taxon>Fabaceae</taxon>
        <taxon>Papilionoideae</taxon>
        <taxon>50 kb inversion clade</taxon>
        <taxon>NPAAA clade</taxon>
        <taxon>Hologalegina</taxon>
        <taxon>IRL clade</taxon>
        <taxon>Trifolieae</taxon>
        <taxon>Trifolium</taxon>
    </lineage>
</organism>
<keyword evidence="2" id="KW-0472">Membrane</keyword>
<dbReference type="EMBL" id="LXQA010052217">
    <property type="protein sequence ID" value="MCI03448.1"/>
    <property type="molecule type" value="Genomic_DNA"/>
</dbReference>
<reference evidence="3 4" key="1">
    <citation type="journal article" date="2018" name="Front. Plant Sci.">
        <title>Red Clover (Trifolium pratense) and Zigzag Clover (T. medium) - A Picture of Genomic Similarities and Differences.</title>
        <authorList>
            <person name="Dluhosova J."/>
            <person name="Istvanek J."/>
            <person name="Nedelnik J."/>
            <person name="Repkova J."/>
        </authorList>
    </citation>
    <scope>NUCLEOTIDE SEQUENCE [LARGE SCALE GENOMIC DNA]</scope>
    <source>
        <strain evidence="4">cv. 10/8</strain>
        <tissue evidence="3">Leaf</tissue>
    </source>
</reference>
<dbReference type="PANTHER" id="PTHR45651">
    <property type="entry name" value="CYCLIC NUCLEOTIDE-GATED ION CHANNEL 15-RELATED-RELATED"/>
    <property type="match status" value="1"/>
</dbReference>
<keyword evidence="4" id="KW-1185">Reference proteome</keyword>
<protein>
    <submittedName>
        <fullName evidence="3">Cyclic nucleotide-gated ion channel 2-like</fullName>
    </submittedName>
</protein>
<sequence length="80" mass="8562">MESLQKFTRAVTGANWGLSGKALDPRSKRVQIWNRALLLARGVALVMDPLFVYALSIGRGGGSPCLYMDGGLALVVTVAR</sequence>
<evidence type="ECO:0000256" key="2">
    <source>
        <dbReference type="SAM" id="Phobius"/>
    </source>
</evidence>
<keyword evidence="1" id="KW-0406">Ion transport</keyword>
<keyword evidence="2" id="KW-1133">Transmembrane helix</keyword>
<dbReference type="GO" id="GO:0034220">
    <property type="term" value="P:monoatomic ion transmembrane transport"/>
    <property type="evidence" value="ECO:0007669"/>
    <property type="project" value="UniProtKB-KW"/>
</dbReference>
<keyword evidence="1" id="KW-0813">Transport</keyword>
<evidence type="ECO:0000313" key="4">
    <source>
        <dbReference type="Proteomes" id="UP000265520"/>
    </source>
</evidence>
<dbReference type="Proteomes" id="UP000265520">
    <property type="component" value="Unassembled WGS sequence"/>
</dbReference>
<keyword evidence="2" id="KW-0812">Transmembrane</keyword>
<evidence type="ECO:0000313" key="3">
    <source>
        <dbReference type="EMBL" id="MCI03448.1"/>
    </source>
</evidence>